<dbReference type="PANTHER" id="PTHR36447">
    <property type="entry name" value="BETA-GALACTOSIDASE GANA"/>
    <property type="match status" value="1"/>
</dbReference>
<dbReference type="CDD" id="cd03143">
    <property type="entry name" value="A4_beta-galactosidase_middle_domain"/>
    <property type="match status" value="1"/>
</dbReference>
<evidence type="ECO:0000256" key="10">
    <source>
        <dbReference type="PIRSR" id="PIRSR001084-2"/>
    </source>
</evidence>
<dbReference type="Pfam" id="PF08533">
    <property type="entry name" value="Glyco_hydro_42C"/>
    <property type="match status" value="1"/>
</dbReference>
<dbReference type="InterPro" id="IPR013738">
    <property type="entry name" value="Beta_galactosidase_Trimer"/>
</dbReference>
<evidence type="ECO:0000256" key="11">
    <source>
        <dbReference type="PIRSR" id="PIRSR001084-3"/>
    </source>
</evidence>
<evidence type="ECO:0000256" key="2">
    <source>
        <dbReference type="ARBA" id="ARBA00005940"/>
    </source>
</evidence>
<feature type="binding site" evidence="10">
    <location>
        <position position="148"/>
    </location>
    <ligand>
        <name>substrate</name>
    </ligand>
</feature>
<comment type="catalytic activity">
    <reaction evidence="1 8">
        <text>Hydrolysis of terminal non-reducing beta-D-galactose residues in beta-D-galactosides.</text>
        <dbReference type="EC" id="3.2.1.23"/>
    </reaction>
</comment>
<evidence type="ECO:0000259" key="13">
    <source>
        <dbReference type="Pfam" id="PF08532"/>
    </source>
</evidence>
<feature type="binding site" evidence="11">
    <location>
        <position position="160"/>
    </location>
    <ligand>
        <name>Zn(2+)</name>
        <dbReference type="ChEBI" id="CHEBI:29105"/>
    </ligand>
</feature>
<dbReference type="InterPro" id="IPR003476">
    <property type="entry name" value="Glyco_hydro_42"/>
</dbReference>
<evidence type="ECO:0000259" key="14">
    <source>
        <dbReference type="Pfam" id="PF08533"/>
    </source>
</evidence>
<dbReference type="Gene3D" id="2.60.40.1180">
    <property type="entry name" value="Golgi alpha-mannosidase II"/>
    <property type="match status" value="1"/>
</dbReference>
<dbReference type="Gene3D" id="3.20.20.80">
    <property type="entry name" value="Glycosidases"/>
    <property type="match status" value="1"/>
</dbReference>
<keyword evidence="7 8" id="KW-0326">Glycosidase</keyword>
<evidence type="ECO:0000256" key="5">
    <source>
        <dbReference type="ARBA" id="ARBA00022801"/>
    </source>
</evidence>
<evidence type="ECO:0000256" key="9">
    <source>
        <dbReference type="PIRSR" id="PIRSR001084-1"/>
    </source>
</evidence>
<accession>A0A7M4DDQ3</accession>
<dbReference type="InterPro" id="IPR013780">
    <property type="entry name" value="Glyco_hydro_b"/>
</dbReference>
<feature type="binding site" evidence="10">
    <location>
        <position position="110"/>
    </location>
    <ligand>
        <name>substrate</name>
    </ligand>
</feature>
<feature type="active site" description="Nucleophile" evidence="9">
    <location>
        <position position="306"/>
    </location>
</feature>
<dbReference type="GO" id="GO:0006012">
    <property type="term" value="P:galactose metabolic process"/>
    <property type="evidence" value="ECO:0007669"/>
    <property type="project" value="InterPro"/>
</dbReference>
<dbReference type="GO" id="GO:0004565">
    <property type="term" value="F:beta-galactosidase activity"/>
    <property type="evidence" value="ECO:0007669"/>
    <property type="project" value="UniProtKB-EC"/>
</dbReference>
<evidence type="ECO:0000313" key="15">
    <source>
        <dbReference type="EMBL" id="VZO34973.1"/>
    </source>
</evidence>
<feature type="binding site" evidence="11">
    <location>
        <position position="163"/>
    </location>
    <ligand>
        <name>Zn(2+)</name>
        <dbReference type="ChEBI" id="CHEBI:29105"/>
    </ligand>
</feature>
<dbReference type="GO" id="GO:0009341">
    <property type="term" value="C:beta-galactosidase complex"/>
    <property type="evidence" value="ECO:0007669"/>
    <property type="project" value="InterPro"/>
</dbReference>
<comment type="caution">
    <text evidence="15">The sequence shown here is derived from an EMBL/GenBank/DDBJ whole genome shotgun (WGS) entry which is preliminary data.</text>
</comment>
<dbReference type="InterPro" id="IPR013739">
    <property type="entry name" value="Beta_galactosidase_C"/>
</dbReference>
<evidence type="ECO:0000256" key="3">
    <source>
        <dbReference type="ARBA" id="ARBA00012756"/>
    </source>
</evidence>
<comment type="similarity">
    <text evidence="2 8">Belongs to the glycosyl hydrolase 42 family.</text>
</comment>
<dbReference type="SUPFAM" id="SSF52317">
    <property type="entry name" value="Class I glutamine amidotransferase-like"/>
    <property type="match status" value="1"/>
</dbReference>
<keyword evidence="4 11" id="KW-0479">Metal-binding</keyword>
<feature type="domain" description="Beta-galactosidase trimerisation" evidence="13">
    <location>
        <begin position="396"/>
        <end position="613"/>
    </location>
</feature>
<name>A0A7M4DDQ3_9MICO</name>
<feature type="domain" description="Beta-galactosidase C-terminal" evidence="14">
    <location>
        <begin position="638"/>
        <end position="682"/>
    </location>
</feature>
<dbReference type="InterPro" id="IPR017853">
    <property type="entry name" value="GH"/>
</dbReference>
<sequence>MTGQPKGFHIGASYYPEHWPQERWERDLGAMTDLGFTAVRMLEFAWSRLEPRPGEYRFDWFDRAADLCETFGLSMMLGTPTAAPPVWLISAYPDILPVGPDGLRRQPGGRRHYCLHNERYRAAARGVVEQLANHLAGRTDIVAWQVDNEVGAYRSTFCYCDLCEAAFRRWLEARYHDVATLNQRWGTVFWSQEVRGWDEVQIPRPAMNGWTGSNKSALLDFWRFSSDALADFVGDQADALREWFPQVPVTTNWTSLTTAAFDREVMAKRIDFTSWDNYELDLYGASFNHDVVRGAKHGSQPTWTPEQRCAPPDNRQHVPLLREGEVTTMTLHNIACGSDATIYFRLEQALFGAENAHGGILDRSGGTDTRIYRELASSVPRLRQIGDAVAGSQVRARVAIVYDTTAGVAITSPLPHLVKKRSQLLSHLEHLVRPYHRALQSLGVDVDVIPCGRDLAHYDVVILAGQVIASGDLATSVRKYVAGGGCLVATPFTAHVDDNDNLVAAAVPAGLTDVFGLSVTDQDFLADGETVVLARPVGAGEAPVPDLQGVLCCDLLRLAGAEVKFEYRNRWYAGTPAIASHTYGRGTAMYVGTALDHVAVRSLLTEVLAERDVEWHDLPPDVHLRRRFGPGSGPPEVTEYVFVVNGGEVEQTVTLQGRYRDLLTGEELDGAIGVKARDAVVLCRALPR</sequence>
<reference evidence="15 16" key="1">
    <citation type="submission" date="2019-11" db="EMBL/GenBank/DDBJ databases">
        <authorList>
            <person name="Criscuolo A."/>
        </authorList>
    </citation>
    <scope>NUCLEOTIDE SEQUENCE [LARGE SCALE GENOMIC DNA]</scope>
    <source>
        <strain evidence="15">CIP111667</strain>
    </source>
</reference>
<dbReference type="RefSeq" id="WP_156738820.1">
    <property type="nucleotide sequence ID" value="NZ_CACRYJ010000004.1"/>
</dbReference>
<evidence type="ECO:0000256" key="7">
    <source>
        <dbReference type="ARBA" id="ARBA00023295"/>
    </source>
</evidence>
<dbReference type="Pfam" id="PF02449">
    <property type="entry name" value="Glyco_hydro_42"/>
    <property type="match status" value="1"/>
</dbReference>
<dbReference type="PANTHER" id="PTHR36447:SF2">
    <property type="entry name" value="BETA-GALACTOSIDASE YESZ"/>
    <property type="match status" value="1"/>
</dbReference>
<feature type="binding site" evidence="11">
    <location>
        <position position="114"/>
    </location>
    <ligand>
        <name>Zn(2+)</name>
        <dbReference type="ChEBI" id="CHEBI:29105"/>
    </ligand>
</feature>
<dbReference type="EC" id="3.2.1.23" evidence="3 8"/>
<dbReference type="InterPro" id="IPR029062">
    <property type="entry name" value="Class_I_gatase-like"/>
</dbReference>
<dbReference type="SUPFAM" id="SSF51445">
    <property type="entry name" value="(Trans)glycosidases"/>
    <property type="match status" value="1"/>
</dbReference>
<evidence type="ECO:0000259" key="12">
    <source>
        <dbReference type="Pfam" id="PF02449"/>
    </source>
</evidence>
<evidence type="ECO:0000256" key="1">
    <source>
        <dbReference type="ARBA" id="ARBA00001412"/>
    </source>
</evidence>
<keyword evidence="5 8" id="KW-0378">Hydrolase</keyword>
<proteinExistence type="inferred from homology"/>
<dbReference type="InterPro" id="IPR013529">
    <property type="entry name" value="Glyco_hydro_42_N"/>
</dbReference>
<keyword evidence="16" id="KW-1185">Reference proteome</keyword>
<evidence type="ECO:0000256" key="8">
    <source>
        <dbReference type="PIRNR" id="PIRNR001084"/>
    </source>
</evidence>
<protein>
    <recommendedName>
        <fullName evidence="3 8">Beta-galactosidase</fullName>
        <shortName evidence="8">Beta-gal</shortName>
        <ecNumber evidence="3 8">3.2.1.23</ecNumber>
    </recommendedName>
</protein>
<feature type="binding site" evidence="11">
    <location>
        <position position="158"/>
    </location>
    <ligand>
        <name>Zn(2+)</name>
        <dbReference type="ChEBI" id="CHEBI:29105"/>
    </ligand>
</feature>
<dbReference type="Proteomes" id="UP000419743">
    <property type="component" value="Unassembled WGS sequence"/>
</dbReference>
<dbReference type="Pfam" id="PF08532">
    <property type="entry name" value="Glyco_hydro_42M"/>
    <property type="match status" value="1"/>
</dbReference>
<feature type="active site" description="Proton donor" evidence="9">
    <location>
        <position position="149"/>
    </location>
</feature>
<dbReference type="Gene3D" id="3.40.50.880">
    <property type="match status" value="1"/>
</dbReference>
<gene>
    <name evidence="15" type="primary">lacZ_1</name>
    <name evidence="15" type="ORF">HALOF300_00242</name>
</gene>
<dbReference type="AlphaFoldDB" id="A0A7M4DDQ3"/>
<evidence type="ECO:0000313" key="16">
    <source>
        <dbReference type="Proteomes" id="UP000419743"/>
    </source>
</evidence>
<dbReference type="GO" id="GO:0046872">
    <property type="term" value="F:metal ion binding"/>
    <property type="evidence" value="ECO:0007669"/>
    <property type="project" value="UniProtKB-KW"/>
</dbReference>
<keyword evidence="6 11" id="KW-0862">Zinc</keyword>
<dbReference type="PIRSF" id="PIRSF001084">
    <property type="entry name" value="B-galactosidase"/>
    <property type="match status" value="1"/>
</dbReference>
<evidence type="ECO:0000256" key="4">
    <source>
        <dbReference type="ARBA" id="ARBA00022723"/>
    </source>
</evidence>
<feature type="domain" description="Glycoside hydrolase family 42 N-terminal" evidence="12">
    <location>
        <begin position="14"/>
        <end position="383"/>
    </location>
</feature>
<organism evidence="15 16">
    <name type="scientific">Occultella aeris</name>
    <dbReference type="NCBI Taxonomy" id="2761496"/>
    <lineage>
        <taxon>Bacteria</taxon>
        <taxon>Bacillati</taxon>
        <taxon>Actinomycetota</taxon>
        <taxon>Actinomycetes</taxon>
        <taxon>Micrococcales</taxon>
        <taxon>Ruaniaceae</taxon>
        <taxon>Occultella</taxon>
    </lineage>
</organism>
<dbReference type="EMBL" id="CACRYJ010000004">
    <property type="protein sequence ID" value="VZO34973.1"/>
    <property type="molecule type" value="Genomic_DNA"/>
</dbReference>
<evidence type="ECO:0000256" key="6">
    <source>
        <dbReference type="ARBA" id="ARBA00022833"/>
    </source>
</evidence>